<comment type="caution">
    <text evidence="3">The sequence shown here is derived from an EMBL/GenBank/DDBJ whole genome shotgun (WGS) entry which is preliminary data.</text>
</comment>
<evidence type="ECO:0000313" key="4">
    <source>
        <dbReference type="Proteomes" id="UP000824469"/>
    </source>
</evidence>
<organism evidence="3 4">
    <name type="scientific">Taxus chinensis</name>
    <name type="common">Chinese yew</name>
    <name type="synonym">Taxus wallichiana var. chinensis</name>
    <dbReference type="NCBI Taxonomy" id="29808"/>
    <lineage>
        <taxon>Eukaryota</taxon>
        <taxon>Viridiplantae</taxon>
        <taxon>Streptophyta</taxon>
        <taxon>Embryophyta</taxon>
        <taxon>Tracheophyta</taxon>
        <taxon>Spermatophyta</taxon>
        <taxon>Pinopsida</taxon>
        <taxon>Pinidae</taxon>
        <taxon>Conifers II</taxon>
        <taxon>Cupressales</taxon>
        <taxon>Taxaceae</taxon>
        <taxon>Taxus</taxon>
    </lineage>
</organism>
<feature type="region of interest" description="Disordered" evidence="1">
    <location>
        <begin position="181"/>
        <end position="233"/>
    </location>
</feature>
<dbReference type="Proteomes" id="UP000824469">
    <property type="component" value="Unassembled WGS sequence"/>
</dbReference>
<feature type="transmembrane region" description="Helical" evidence="2">
    <location>
        <begin position="268"/>
        <end position="287"/>
    </location>
</feature>
<evidence type="ECO:0000256" key="1">
    <source>
        <dbReference type="SAM" id="MobiDB-lite"/>
    </source>
</evidence>
<feature type="non-terminal residue" evidence="3">
    <location>
        <position position="1"/>
    </location>
</feature>
<keyword evidence="4" id="KW-1185">Reference proteome</keyword>
<dbReference type="PANTHER" id="PTHR34188:SF5">
    <property type="entry name" value="OS05G0131900 PROTEIN"/>
    <property type="match status" value="1"/>
</dbReference>
<gene>
    <name evidence="3" type="ORF">KI387_017412</name>
</gene>
<proteinExistence type="predicted"/>
<dbReference type="EMBL" id="JAHRHJ020000003">
    <property type="protein sequence ID" value="KAH9322773.1"/>
    <property type="molecule type" value="Genomic_DNA"/>
</dbReference>
<keyword evidence="2" id="KW-1133">Transmembrane helix</keyword>
<protein>
    <recommendedName>
        <fullName evidence="5">Transmembrane protein</fullName>
    </recommendedName>
</protein>
<evidence type="ECO:0000256" key="2">
    <source>
        <dbReference type="SAM" id="Phobius"/>
    </source>
</evidence>
<dbReference type="PANTHER" id="PTHR34188">
    <property type="entry name" value="OS01G0299500 PROTEIN"/>
    <property type="match status" value="1"/>
</dbReference>
<sequence>MQCDGNLIINSHHEVSLPIIADCITDGVYPSGECWAKNDAYPSENLIDFCPGDKSLDISDAQNGPLGMKSGLPKECMDSSALVDPIDLVPMDLIEKWDEGVDVESGREINGGNGCDASFWGSAKRLVVKTFNRFIPGYFGQIFNGSTKTVEPTFCFNSKVGLCKPAEDPLKSVFANLSHKSECNNEGSPRNTGVLGSGKLRNGNDSNNIKASSKKPPRPPRPPRQAKATVDPLKEKLVKGILRRVRLERMATLKKKQIARSKSSNSSVWALAFTLCFCVIMIMQGIFSQENTSAHMSPDAAVQTSTLAVHKYDNHATNGEPRHPIEVDQSSASLYHFRDGMDKDRLIRTDP</sequence>
<dbReference type="OMA" id="ENTSAHM"/>
<keyword evidence="2" id="KW-0472">Membrane</keyword>
<evidence type="ECO:0000313" key="3">
    <source>
        <dbReference type="EMBL" id="KAH9322773.1"/>
    </source>
</evidence>
<evidence type="ECO:0008006" key="5">
    <source>
        <dbReference type="Google" id="ProtNLM"/>
    </source>
</evidence>
<reference evidence="3 4" key="1">
    <citation type="journal article" date="2021" name="Nat. Plants">
        <title>The Taxus genome provides insights into paclitaxel biosynthesis.</title>
        <authorList>
            <person name="Xiong X."/>
            <person name="Gou J."/>
            <person name="Liao Q."/>
            <person name="Li Y."/>
            <person name="Zhou Q."/>
            <person name="Bi G."/>
            <person name="Li C."/>
            <person name="Du R."/>
            <person name="Wang X."/>
            <person name="Sun T."/>
            <person name="Guo L."/>
            <person name="Liang H."/>
            <person name="Lu P."/>
            <person name="Wu Y."/>
            <person name="Zhang Z."/>
            <person name="Ro D.K."/>
            <person name="Shang Y."/>
            <person name="Huang S."/>
            <person name="Yan J."/>
        </authorList>
    </citation>
    <scope>NUCLEOTIDE SEQUENCE [LARGE SCALE GENOMIC DNA]</scope>
    <source>
        <strain evidence="3">Ta-2019</strain>
    </source>
</reference>
<dbReference type="AlphaFoldDB" id="A0AA38LF92"/>
<accession>A0AA38LF92</accession>
<name>A0AA38LF92_TAXCH</name>
<keyword evidence="2" id="KW-0812">Transmembrane</keyword>